<dbReference type="Gene3D" id="3.30.1220.10">
    <property type="entry name" value="CobW-like, C-terminal domain"/>
    <property type="match status" value="1"/>
</dbReference>
<gene>
    <name evidence="9" type="ORF">FisN_13Lh041</name>
</gene>
<dbReference type="InterPro" id="IPR036627">
    <property type="entry name" value="CobW-likC_sf"/>
</dbReference>
<evidence type="ECO:0000256" key="5">
    <source>
        <dbReference type="ARBA" id="ARBA00049117"/>
    </source>
</evidence>
<reference evidence="9 10" key="1">
    <citation type="journal article" date="2015" name="Plant Cell">
        <title>Oil accumulation by the oleaginous diatom Fistulifera solaris as revealed by the genome and transcriptome.</title>
        <authorList>
            <person name="Tanaka T."/>
            <person name="Maeda Y."/>
            <person name="Veluchamy A."/>
            <person name="Tanaka M."/>
            <person name="Abida H."/>
            <person name="Marechal E."/>
            <person name="Bowler C."/>
            <person name="Muto M."/>
            <person name="Sunaga Y."/>
            <person name="Tanaka M."/>
            <person name="Yoshino T."/>
            <person name="Taniguchi T."/>
            <person name="Fukuda Y."/>
            <person name="Nemoto M."/>
            <person name="Matsumoto M."/>
            <person name="Wong P.S."/>
            <person name="Aburatani S."/>
            <person name="Fujibuchi W."/>
        </authorList>
    </citation>
    <scope>NUCLEOTIDE SEQUENCE [LARGE SCALE GENOMIC DNA]</scope>
    <source>
        <strain evidence="9 10">JPCC DA0580</strain>
    </source>
</reference>
<dbReference type="AlphaFoldDB" id="A0A1Z5JF77"/>
<organism evidence="9 10">
    <name type="scientific">Fistulifera solaris</name>
    <name type="common">Oleaginous diatom</name>
    <dbReference type="NCBI Taxonomy" id="1519565"/>
    <lineage>
        <taxon>Eukaryota</taxon>
        <taxon>Sar</taxon>
        <taxon>Stramenopiles</taxon>
        <taxon>Ochrophyta</taxon>
        <taxon>Bacillariophyta</taxon>
        <taxon>Bacillariophyceae</taxon>
        <taxon>Bacillariophycidae</taxon>
        <taxon>Naviculales</taxon>
        <taxon>Naviculaceae</taxon>
        <taxon>Fistulifera</taxon>
    </lineage>
</organism>
<dbReference type="InParanoid" id="A0A1Z5JF77"/>
<dbReference type="Gene3D" id="3.40.50.300">
    <property type="entry name" value="P-loop containing nucleotide triphosphate hydrolases"/>
    <property type="match status" value="1"/>
</dbReference>
<evidence type="ECO:0000313" key="9">
    <source>
        <dbReference type="EMBL" id="GAX12586.1"/>
    </source>
</evidence>
<proteinExistence type="inferred from homology"/>
<keyword evidence="2" id="KW-0378">Hydrolase</keyword>
<feature type="domain" description="CobW C-terminal" evidence="8">
    <location>
        <begin position="264"/>
        <end position="358"/>
    </location>
</feature>
<evidence type="ECO:0000256" key="4">
    <source>
        <dbReference type="ARBA" id="ARBA00034320"/>
    </source>
</evidence>
<dbReference type="InterPro" id="IPR003495">
    <property type="entry name" value="CobW/HypB/UreG_nucleotide-bd"/>
</dbReference>
<evidence type="ECO:0008006" key="11">
    <source>
        <dbReference type="Google" id="ProtNLM"/>
    </source>
</evidence>
<dbReference type="EMBL" id="BDSP01000053">
    <property type="protein sequence ID" value="GAX12586.1"/>
    <property type="molecule type" value="Genomic_DNA"/>
</dbReference>
<dbReference type="Pfam" id="PF02492">
    <property type="entry name" value="cobW"/>
    <property type="match status" value="1"/>
</dbReference>
<dbReference type="GO" id="GO:0005737">
    <property type="term" value="C:cytoplasm"/>
    <property type="evidence" value="ECO:0007669"/>
    <property type="project" value="TreeGrafter"/>
</dbReference>
<dbReference type="GO" id="GO:0000166">
    <property type="term" value="F:nucleotide binding"/>
    <property type="evidence" value="ECO:0007669"/>
    <property type="project" value="UniProtKB-KW"/>
</dbReference>
<dbReference type="PANTHER" id="PTHR13748:SF62">
    <property type="entry name" value="COBW DOMAIN-CONTAINING PROTEIN"/>
    <property type="match status" value="1"/>
</dbReference>
<dbReference type="Proteomes" id="UP000198406">
    <property type="component" value="Unassembled WGS sequence"/>
</dbReference>
<keyword evidence="10" id="KW-1185">Reference proteome</keyword>
<dbReference type="OrthoDB" id="258627at2759"/>
<dbReference type="InterPro" id="IPR011629">
    <property type="entry name" value="CobW-like_C"/>
</dbReference>
<evidence type="ECO:0000256" key="6">
    <source>
        <dbReference type="SAM" id="MobiDB-lite"/>
    </source>
</evidence>
<evidence type="ECO:0000259" key="8">
    <source>
        <dbReference type="Pfam" id="PF07683"/>
    </source>
</evidence>
<evidence type="ECO:0000256" key="2">
    <source>
        <dbReference type="ARBA" id="ARBA00022801"/>
    </source>
</evidence>
<sequence length="422" mass="47209">MPHKNTIMVDNKPNKKQKKDVNHTNGIWKKGKAPIIPVTIITGFLGSGKTTLLNSILNDTTHGMKFAVIENEFGEVGVDEKTLSENVDEEIIEVMNGCICCTVRGDLVKALKSLYERVSQFNGVIIETTGLADPAPVCQTFFVDEDIGKKYRLDSVITVVDSKYIMERLAEEKPEGAENEAAEQVAFADKILLNKIDLSTDTELEKIEAKLRTINPTAPIQRTKHSVISPKDVLNLQAFELKRVLDFDPEFLNEDGEHEHDKTVSSVGVKVEGDVNMTLLESWIDRLIGGDGANLYRYKGIISVKGMDQKFVFQGVGMMFTGGFSEYCWGKNEKRESRFVFIGKNLDHDMYREGFLACKVDHPLRFAVGSTVEANVGKFVKGKVLGHWDEGNAYRIELQDGKKTNVWAPVDIDAYIRKPLNA</sequence>
<evidence type="ECO:0000256" key="1">
    <source>
        <dbReference type="ARBA" id="ARBA00022741"/>
    </source>
</evidence>
<dbReference type="Pfam" id="PF07683">
    <property type="entry name" value="CobW_C"/>
    <property type="match status" value="1"/>
</dbReference>
<protein>
    <recommendedName>
        <fullName evidence="11">CobW C-terminal domain-containing protein</fullName>
    </recommendedName>
</protein>
<feature type="region of interest" description="Disordered" evidence="6">
    <location>
        <begin position="1"/>
        <end position="20"/>
    </location>
</feature>
<keyword evidence="3" id="KW-0143">Chaperone</keyword>
<comment type="caution">
    <text evidence="9">The sequence shown here is derived from an EMBL/GenBank/DDBJ whole genome shotgun (WGS) entry which is preliminary data.</text>
</comment>
<evidence type="ECO:0000256" key="3">
    <source>
        <dbReference type="ARBA" id="ARBA00023186"/>
    </source>
</evidence>
<evidence type="ECO:0000313" key="10">
    <source>
        <dbReference type="Proteomes" id="UP000198406"/>
    </source>
</evidence>
<accession>A0A1Z5JF77</accession>
<dbReference type="InterPro" id="IPR051316">
    <property type="entry name" value="Zinc-reg_GTPase_activator"/>
</dbReference>
<name>A0A1Z5JF77_FISSO</name>
<keyword evidence="1" id="KW-0547">Nucleotide-binding</keyword>
<feature type="domain" description="CobW/HypB/UreG nucleotide-binding" evidence="7">
    <location>
        <begin position="37"/>
        <end position="220"/>
    </location>
</feature>
<evidence type="ECO:0000259" key="7">
    <source>
        <dbReference type="Pfam" id="PF02492"/>
    </source>
</evidence>
<dbReference type="InterPro" id="IPR027417">
    <property type="entry name" value="P-loop_NTPase"/>
</dbReference>
<dbReference type="PANTHER" id="PTHR13748">
    <property type="entry name" value="COBW-RELATED"/>
    <property type="match status" value="1"/>
</dbReference>
<dbReference type="SUPFAM" id="SSF90002">
    <property type="entry name" value="Hypothetical protein YjiA, C-terminal domain"/>
    <property type="match status" value="1"/>
</dbReference>
<dbReference type="FunCoup" id="A0A1Z5JF77">
    <property type="interactions" value="20"/>
</dbReference>
<comment type="similarity">
    <text evidence="4">Belongs to the SIMIBI class G3E GTPase family. ZNG1 subfamily.</text>
</comment>
<dbReference type="CDD" id="cd03112">
    <property type="entry name" value="CobW-like"/>
    <property type="match status" value="1"/>
</dbReference>
<dbReference type="GO" id="GO:0016787">
    <property type="term" value="F:hydrolase activity"/>
    <property type="evidence" value="ECO:0007669"/>
    <property type="project" value="UniProtKB-KW"/>
</dbReference>
<dbReference type="SUPFAM" id="SSF52540">
    <property type="entry name" value="P-loop containing nucleoside triphosphate hydrolases"/>
    <property type="match status" value="1"/>
</dbReference>
<comment type="catalytic activity">
    <reaction evidence="5">
        <text>GTP + H2O = GDP + phosphate + H(+)</text>
        <dbReference type="Rhea" id="RHEA:19669"/>
        <dbReference type="ChEBI" id="CHEBI:15377"/>
        <dbReference type="ChEBI" id="CHEBI:15378"/>
        <dbReference type="ChEBI" id="CHEBI:37565"/>
        <dbReference type="ChEBI" id="CHEBI:43474"/>
        <dbReference type="ChEBI" id="CHEBI:58189"/>
    </reaction>
    <physiologicalReaction direction="left-to-right" evidence="5">
        <dbReference type="Rhea" id="RHEA:19670"/>
    </physiologicalReaction>
</comment>